<comment type="similarity">
    <text evidence="7">Belongs to the amino acid/polyamine transporter 2 family. Amino acid/auxin permease (AAAP) (TC 2.A.18.5) subfamily.</text>
</comment>
<evidence type="ECO:0000256" key="1">
    <source>
        <dbReference type="ARBA" id="ARBA00004141"/>
    </source>
</evidence>
<organism evidence="10 11">
    <name type="scientific">Ambrosia artemisiifolia</name>
    <name type="common">Common ragweed</name>
    <dbReference type="NCBI Taxonomy" id="4212"/>
    <lineage>
        <taxon>Eukaryota</taxon>
        <taxon>Viridiplantae</taxon>
        <taxon>Streptophyta</taxon>
        <taxon>Embryophyta</taxon>
        <taxon>Tracheophyta</taxon>
        <taxon>Spermatophyta</taxon>
        <taxon>Magnoliopsida</taxon>
        <taxon>eudicotyledons</taxon>
        <taxon>Gunneridae</taxon>
        <taxon>Pentapetalae</taxon>
        <taxon>asterids</taxon>
        <taxon>campanulids</taxon>
        <taxon>Asterales</taxon>
        <taxon>Asteraceae</taxon>
        <taxon>Asteroideae</taxon>
        <taxon>Heliantheae alliance</taxon>
        <taxon>Heliantheae</taxon>
        <taxon>Ambrosia</taxon>
    </lineage>
</organism>
<feature type="transmembrane region" description="Helical" evidence="8">
    <location>
        <begin position="97"/>
        <end position="119"/>
    </location>
</feature>
<feature type="transmembrane region" description="Helical" evidence="8">
    <location>
        <begin position="131"/>
        <end position="153"/>
    </location>
</feature>
<accession>A0AAD5CX75</accession>
<feature type="transmembrane region" description="Helical" evidence="8">
    <location>
        <begin position="34"/>
        <end position="58"/>
    </location>
</feature>
<name>A0AAD5CX75_AMBAR</name>
<evidence type="ECO:0000256" key="8">
    <source>
        <dbReference type="SAM" id="Phobius"/>
    </source>
</evidence>
<dbReference type="AlphaFoldDB" id="A0AAD5CX75"/>
<evidence type="ECO:0000256" key="7">
    <source>
        <dbReference type="ARBA" id="ARBA00049662"/>
    </source>
</evidence>
<sequence>MYTAVGVYGYLMFGDSVKSQFTLNMPTHYVSSKIAAWTVVVAPVTKFALTLTPIAYGIEELLPPAQQNSYVVSMMIRTTLMILILLVALTLPYFGVVMALTGSVLEMLVSIIFPCACYLRLLHGHTTTTEITLCSLMILLGLVCAIVGTYTSLTSIPS</sequence>
<keyword evidence="2" id="KW-0813">Transport</keyword>
<feature type="transmembrane region" description="Helical" evidence="8">
    <location>
        <begin position="70"/>
        <end position="91"/>
    </location>
</feature>
<dbReference type="InterPro" id="IPR013057">
    <property type="entry name" value="AA_transpt_TM"/>
</dbReference>
<comment type="caution">
    <text evidence="10">The sequence shown here is derived from an EMBL/GenBank/DDBJ whole genome shotgun (WGS) entry which is preliminary data.</text>
</comment>
<keyword evidence="5 8" id="KW-1133">Transmembrane helix</keyword>
<reference evidence="10" key="1">
    <citation type="submission" date="2022-06" db="EMBL/GenBank/DDBJ databases">
        <title>Uncovering the hologenomic basis of an extraordinary plant invasion.</title>
        <authorList>
            <person name="Bieker V.C."/>
            <person name="Martin M.D."/>
            <person name="Gilbert T."/>
            <person name="Hodgins K."/>
            <person name="Battlay P."/>
            <person name="Petersen B."/>
            <person name="Wilson J."/>
        </authorList>
    </citation>
    <scope>NUCLEOTIDE SEQUENCE</scope>
    <source>
        <strain evidence="10">AA19_3_7</strain>
        <tissue evidence="10">Leaf</tissue>
    </source>
</reference>
<keyword evidence="6 8" id="KW-0472">Membrane</keyword>
<evidence type="ECO:0000256" key="5">
    <source>
        <dbReference type="ARBA" id="ARBA00022989"/>
    </source>
</evidence>
<evidence type="ECO:0000313" key="11">
    <source>
        <dbReference type="Proteomes" id="UP001206925"/>
    </source>
</evidence>
<gene>
    <name evidence="10" type="ORF">M8C21_033849</name>
</gene>
<keyword evidence="11" id="KW-1185">Reference proteome</keyword>
<dbReference type="Pfam" id="PF01490">
    <property type="entry name" value="Aa_trans"/>
    <property type="match status" value="1"/>
</dbReference>
<dbReference type="PANTHER" id="PTHR22950">
    <property type="entry name" value="AMINO ACID TRANSPORTER"/>
    <property type="match status" value="1"/>
</dbReference>
<evidence type="ECO:0000256" key="3">
    <source>
        <dbReference type="ARBA" id="ARBA00022692"/>
    </source>
</evidence>
<dbReference type="GO" id="GO:0005774">
    <property type="term" value="C:vacuolar membrane"/>
    <property type="evidence" value="ECO:0007669"/>
    <property type="project" value="TreeGrafter"/>
</dbReference>
<feature type="domain" description="Amino acid transporter transmembrane" evidence="9">
    <location>
        <begin position="1"/>
        <end position="152"/>
    </location>
</feature>
<dbReference type="PANTHER" id="PTHR22950:SF692">
    <property type="entry name" value="TRANSMEMBRANE AMINO ACID TRANSPORTER FAMILY PROTEIN"/>
    <property type="match status" value="1"/>
</dbReference>
<comment type="subcellular location">
    <subcellularLocation>
        <location evidence="1">Membrane</location>
        <topology evidence="1">Multi-pass membrane protein</topology>
    </subcellularLocation>
</comment>
<keyword evidence="4" id="KW-0029">Amino-acid transport</keyword>
<evidence type="ECO:0000256" key="4">
    <source>
        <dbReference type="ARBA" id="ARBA00022970"/>
    </source>
</evidence>
<keyword evidence="3 8" id="KW-0812">Transmembrane</keyword>
<evidence type="ECO:0000256" key="2">
    <source>
        <dbReference type="ARBA" id="ARBA00022448"/>
    </source>
</evidence>
<dbReference type="Proteomes" id="UP001206925">
    <property type="component" value="Unassembled WGS sequence"/>
</dbReference>
<evidence type="ECO:0000259" key="9">
    <source>
        <dbReference type="Pfam" id="PF01490"/>
    </source>
</evidence>
<protein>
    <recommendedName>
        <fullName evidence="9">Amino acid transporter transmembrane domain-containing protein</fullName>
    </recommendedName>
</protein>
<proteinExistence type="inferred from homology"/>
<evidence type="ECO:0000256" key="6">
    <source>
        <dbReference type="ARBA" id="ARBA00023136"/>
    </source>
</evidence>
<dbReference type="EMBL" id="JAMZMK010006412">
    <property type="protein sequence ID" value="KAI7749070.1"/>
    <property type="molecule type" value="Genomic_DNA"/>
</dbReference>
<dbReference type="GO" id="GO:0015179">
    <property type="term" value="F:L-amino acid transmembrane transporter activity"/>
    <property type="evidence" value="ECO:0007669"/>
    <property type="project" value="TreeGrafter"/>
</dbReference>
<evidence type="ECO:0000313" key="10">
    <source>
        <dbReference type="EMBL" id="KAI7749070.1"/>
    </source>
</evidence>